<reference evidence="2" key="1">
    <citation type="journal article" date="2018" name="DNA Res.">
        <title>Multiple hybrid de novo genome assembly of finger millet, an orphan allotetraploid crop.</title>
        <authorList>
            <person name="Hatakeyama M."/>
            <person name="Aluri S."/>
            <person name="Balachadran M.T."/>
            <person name="Sivarajan S.R."/>
            <person name="Patrignani A."/>
            <person name="Gruter S."/>
            <person name="Poveda L."/>
            <person name="Shimizu-Inatsugi R."/>
            <person name="Baeten J."/>
            <person name="Francoijs K.J."/>
            <person name="Nataraja K.N."/>
            <person name="Reddy Y.A.N."/>
            <person name="Phadnis S."/>
            <person name="Ravikumar R.L."/>
            <person name="Schlapbach R."/>
            <person name="Sreeman S.M."/>
            <person name="Shimizu K.K."/>
        </authorList>
    </citation>
    <scope>NUCLEOTIDE SEQUENCE</scope>
</reference>
<feature type="region of interest" description="Disordered" evidence="1">
    <location>
        <begin position="50"/>
        <end position="71"/>
    </location>
</feature>
<comment type="caution">
    <text evidence="2">The sequence shown here is derived from an EMBL/GenBank/DDBJ whole genome shotgun (WGS) entry which is preliminary data.</text>
</comment>
<protein>
    <submittedName>
        <fullName evidence="2">Uncharacterized protein</fullName>
    </submittedName>
</protein>
<evidence type="ECO:0000256" key="1">
    <source>
        <dbReference type="SAM" id="MobiDB-lite"/>
    </source>
</evidence>
<gene>
    <name evidence="2" type="primary">gb29694</name>
    <name evidence="2" type="ORF">PR202_gb29694</name>
</gene>
<keyword evidence="3" id="KW-1185">Reference proteome</keyword>
<evidence type="ECO:0000313" key="2">
    <source>
        <dbReference type="EMBL" id="GJN40479.1"/>
    </source>
</evidence>
<dbReference type="AlphaFoldDB" id="A0AAV5FXT4"/>
<dbReference type="EMBL" id="BQKI01000130">
    <property type="protein sequence ID" value="GJN40479.1"/>
    <property type="molecule type" value="Genomic_DNA"/>
</dbReference>
<proteinExistence type="predicted"/>
<sequence>MRPCSTHGTNLFSNVSLSGEHFEDFSDDPASTTMATAPSCCCCFAASRAEPPSKEEHQDLRSTPRATILIP</sequence>
<evidence type="ECO:0000313" key="3">
    <source>
        <dbReference type="Proteomes" id="UP001054889"/>
    </source>
</evidence>
<name>A0AAV5FXT4_ELECO</name>
<organism evidence="2 3">
    <name type="scientific">Eleusine coracana subsp. coracana</name>
    <dbReference type="NCBI Taxonomy" id="191504"/>
    <lineage>
        <taxon>Eukaryota</taxon>
        <taxon>Viridiplantae</taxon>
        <taxon>Streptophyta</taxon>
        <taxon>Embryophyta</taxon>
        <taxon>Tracheophyta</taxon>
        <taxon>Spermatophyta</taxon>
        <taxon>Magnoliopsida</taxon>
        <taxon>Liliopsida</taxon>
        <taxon>Poales</taxon>
        <taxon>Poaceae</taxon>
        <taxon>PACMAD clade</taxon>
        <taxon>Chloridoideae</taxon>
        <taxon>Cynodonteae</taxon>
        <taxon>Eleusininae</taxon>
        <taxon>Eleusine</taxon>
    </lineage>
</organism>
<accession>A0AAV5FXT4</accession>
<dbReference type="Proteomes" id="UP001054889">
    <property type="component" value="Unassembled WGS sequence"/>
</dbReference>
<feature type="compositionally biased region" description="Basic and acidic residues" evidence="1">
    <location>
        <begin position="51"/>
        <end position="62"/>
    </location>
</feature>
<reference evidence="2" key="2">
    <citation type="submission" date="2021-12" db="EMBL/GenBank/DDBJ databases">
        <title>Resequencing data analysis of finger millet.</title>
        <authorList>
            <person name="Hatakeyama M."/>
            <person name="Aluri S."/>
            <person name="Balachadran M.T."/>
            <person name="Sivarajan S.R."/>
            <person name="Poveda L."/>
            <person name="Shimizu-Inatsugi R."/>
            <person name="Schlapbach R."/>
            <person name="Sreeman S.M."/>
            <person name="Shimizu K.K."/>
        </authorList>
    </citation>
    <scope>NUCLEOTIDE SEQUENCE</scope>
</reference>